<protein>
    <recommendedName>
        <fullName evidence="4">Transposase</fullName>
    </recommendedName>
</protein>
<reference evidence="3" key="1">
    <citation type="journal article" date="2020" name="Microbiol. Resour. Announc.">
        <title>Draft Genome Sequences of Thiorhodococcus mannitoliphagus and Thiorhodococcus minor, Purple Sulfur Photosynthetic Bacteria in the Gammaproteobacterial Family Chromatiaceae.</title>
        <authorList>
            <person name="Aviles F.A."/>
            <person name="Meyer T.E."/>
            <person name="Kyndt J.A."/>
        </authorList>
    </citation>
    <scope>NUCLEOTIDE SEQUENCE [LARGE SCALE GENOMIC DNA]</scope>
    <source>
        <strain evidence="3">DSM 18266</strain>
    </source>
</reference>
<feature type="compositionally biased region" description="Basic residues" evidence="1">
    <location>
        <begin position="178"/>
        <end position="194"/>
    </location>
</feature>
<reference evidence="2 3" key="2">
    <citation type="submission" date="2020-02" db="EMBL/GenBank/DDBJ databases">
        <title>Genome sequences of Thiorhodococcus mannitoliphagus and Thiorhodococcus minor, purple sulfur photosynthetic bacteria in the gammaproteobacterial family, Chromatiaceae.</title>
        <authorList>
            <person name="Aviles F.A."/>
            <person name="Meyer T.E."/>
            <person name="Kyndt J.A."/>
        </authorList>
    </citation>
    <scope>NUCLEOTIDE SEQUENCE [LARGE SCALE GENOMIC DNA]</scope>
    <source>
        <strain evidence="2 3">DSM 18266</strain>
    </source>
</reference>
<evidence type="ECO:0000313" key="3">
    <source>
        <dbReference type="Proteomes" id="UP000471640"/>
    </source>
</evidence>
<evidence type="ECO:0000256" key="1">
    <source>
        <dbReference type="SAM" id="MobiDB-lite"/>
    </source>
</evidence>
<proteinExistence type="predicted"/>
<dbReference type="AlphaFoldDB" id="A0A6P1DXH4"/>
<dbReference type="RefSeq" id="WP_164655277.1">
    <property type="nucleotide sequence ID" value="NZ_JAAIJR010000086.1"/>
</dbReference>
<gene>
    <name evidence="2" type="ORF">G3480_18035</name>
</gene>
<accession>A0A6P1DXH4</accession>
<evidence type="ECO:0008006" key="4">
    <source>
        <dbReference type="Google" id="ProtNLM"/>
    </source>
</evidence>
<dbReference type="EMBL" id="JAAIJR010000086">
    <property type="protein sequence ID" value="NEX22180.1"/>
    <property type="molecule type" value="Genomic_DNA"/>
</dbReference>
<comment type="caution">
    <text evidence="2">The sequence shown here is derived from an EMBL/GenBank/DDBJ whole genome shotgun (WGS) entry which is preliminary data.</text>
</comment>
<dbReference type="Proteomes" id="UP000471640">
    <property type="component" value="Unassembled WGS sequence"/>
</dbReference>
<sequence length="209" mass="23922">MPHPALATQRAAKPRELLEATCTQLKQVQQMVANARLKDCDKIGVRVGRGINKYKMAKHLVLDIATEHFAFHIDEDKVAEEAALDGRDVIRTPLHVEQVGSADAVRHDKDPSHVESAFRTLKSADLQIRPIDHHTEERVRAHLFLCMLADYVRWHMSEAWRALLFADEDQHAWPSATRWHRRRAPRAPSRRRPARSAPMAPRSIAFAPY</sequence>
<keyword evidence="3" id="KW-1185">Reference proteome</keyword>
<feature type="region of interest" description="Disordered" evidence="1">
    <location>
        <begin position="176"/>
        <end position="209"/>
    </location>
</feature>
<evidence type="ECO:0000313" key="2">
    <source>
        <dbReference type="EMBL" id="NEX22180.1"/>
    </source>
</evidence>
<name>A0A6P1DXH4_9GAMM</name>
<organism evidence="2 3">
    <name type="scientific">Thiorhodococcus mannitoliphagus</name>
    <dbReference type="NCBI Taxonomy" id="329406"/>
    <lineage>
        <taxon>Bacteria</taxon>
        <taxon>Pseudomonadati</taxon>
        <taxon>Pseudomonadota</taxon>
        <taxon>Gammaproteobacteria</taxon>
        <taxon>Chromatiales</taxon>
        <taxon>Chromatiaceae</taxon>
        <taxon>Thiorhodococcus</taxon>
    </lineage>
</organism>